<evidence type="ECO:0000313" key="2">
    <source>
        <dbReference type="Proteomes" id="UP001500393"/>
    </source>
</evidence>
<accession>A0ABN2CH32</accession>
<protein>
    <submittedName>
        <fullName evidence="1">Uncharacterized protein</fullName>
    </submittedName>
</protein>
<name>A0ABN2CH32_9ACTN</name>
<organism evidence="1 2">
    <name type="scientific">Kribbella sancticallisti</name>
    <dbReference type="NCBI Taxonomy" id="460087"/>
    <lineage>
        <taxon>Bacteria</taxon>
        <taxon>Bacillati</taxon>
        <taxon>Actinomycetota</taxon>
        <taxon>Actinomycetes</taxon>
        <taxon>Propionibacteriales</taxon>
        <taxon>Kribbellaceae</taxon>
        <taxon>Kribbella</taxon>
    </lineage>
</organism>
<evidence type="ECO:0000313" key="1">
    <source>
        <dbReference type="EMBL" id="GAA1557565.1"/>
    </source>
</evidence>
<gene>
    <name evidence="1" type="ORF">GCM10009789_08680</name>
</gene>
<dbReference type="Proteomes" id="UP001500393">
    <property type="component" value="Unassembled WGS sequence"/>
</dbReference>
<reference evidence="1 2" key="1">
    <citation type="journal article" date="2019" name="Int. J. Syst. Evol. Microbiol.">
        <title>The Global Catalogue of Microorganisms (GCM) 10K type strain sequencing project: providing services to taxonomists for standard genome sequencing and annotation.</title>
        <authorList>
            <consortium name="The Broad Institute Genomics Platform"/>
            <consortium name="The Broad Institute Genome Sequencing Center for Infectious Disease"/>
            <person name="Wu L."/>
            <person name="Ma J."/>
        </authorList>
    </citation>
    <scope>NUCLEOTIDE SEQUENCE [LARGE SCALE GENOMIC DNA]</scope>
    <source>
        <strain evidence="1 2">JCM 14969</strain>
    </source>
</reference>
<comment type="caution">
    <text evidence="1">The sequence shown here is derived from an EMBL/GenBank/DDBJ whole genome shotgun (WGS) entry which is preliminary data.</text>
</comment>
<keyword evidence="2" id="KW-1185">Reference proteome</keyword>
<sequence length="56" mass="5998">MGRGLGEVGVPIGEVPGDHLIARGCQEVPGGAERSTDFQAIRRTPYYVNWLLSAVT</sequence>
<proteinExistence type="predicted"/>
<dbReference type="EMBL" id="BAAAOS010000007">
    <property type="protein sequence ID" value="GAA1557565.1"/>
    <property type="molecule type" value="Genomic_DNA"/>
</dbReference>